<dbReference type="RefSeq" id="WP_191749362.1">
    <property type="nucleotide sequence ID" value="NZ_JACSQZ010000013.1"/>
</dbReference>
<dbReference type="PRINTS" id="PR00032">
    <property type="entry name" value="HTHARAC"/>
</dbReference>
<keyword evidence="8" id="KW-0804">Transcription</keyword>
<dbReference type="SUPFAM" id="SSF46689">
    <property type="entry name" value="Homeodomain-like"/>
    <property type="match status" value="1"/>
</dbReference>
<dbReference type="InterPro" id="IPR051552">
    <property type="entry name" value="HptR"/>
</dbReference>
<dbReference type="InterPro" id="IPR009057">
    <property type="entry name" value="Homeodomain-like_sf"/>
</dbReference>
<dbReference type="PANTHER" id="PTHR42713:SF3">
    <property type="entry name" value="TRANSCRIPTIONAL REGULATORY PROTEIN HPTR"/>
    <property type="match status" value="1"/>
</dbReference>
<dbReference type="CDD" id="cd17536">
    <property type="entry name" value="REC_YesN-like"/>
    <property type="match status" value="1"/>
</dbReference>
<dbReference type="InterPro" id="IPR020449">
    <property type="entry name" value="Tscrpt_reg_AraC-type_HTH"/>
</dbReference>
<evidence type="ECO:0000256" key="4">
    <source>
        <dbReference type="ARBA" id="ARBA00022553"/>
    </source>
</evidence>
<comment type="subcellular location">
    <subcellularLocation>
        <location evidence="1">Cytoplasm</location>
    </subcellularLocation>
</comment>
<evidence type="ECO:0000256" key="1">
    <source>
        <dbReference type="ARBA" id="ARBA00004496"/>
    </source>
</evidence>
<keyword evidence="6" id="KW-0805">Transcription regulation</keyword>
<dbReference type="InterPro" id="IPR018062">
    <property type="entry name" value="HTH_AraC-typ_CS"/>
</dbReference>
<dbReference type="Gene3D" id="3.40.50.2300">
    <property type="match status" value="1"/>
</dbReference>
<dbReference type="InterPro" id="IPR011006">
    <property type="entry name" value="CheY-like_superfamily"/>
</dbReference>
<keyword evidence="4 10" id="KW-0597">Phosphoprotein</keyword>
<evidence type="ECO:0000256" key="10">
    <source>
        <dbReference type="PROSITE-ProRule" id="PRU00169"/>
    </source>
</evidence>
<dbReference type="PANTHER" id="PTHR42713">
    <property type="entry name" value="HISTIDINE KINASE-RELATED"/>
    <property type="match status" value="1"/>
</dbReference>
<evidence type="ECO:0000313" key="13">
    <source>
        <dbReference type="EMBL" id="MBD7914600.1"/>
    </source>
</evidence>
<dbReference type="SUPFAM" id="SSF52172">
    <property type="entry name" value="CheY-like"/>
    <property type="match status" value="1"/>
</dbReference>
<dbReference type="PROSITE" id="PS00041">
    <property type="entry name" value="HTH_ARAC_FAMILY_1"/>
    <property type="match status" value="1"/>
</dbReference>
<proteinExistence type="predicted"/>
<keyword evidence="14" id="KW-1185">Reference proteome</keyword>
<dbReference type="SMART" id="SM00342">
    <property type="entry name" value="HTH_ARAC"/>
    <property type="match status" value="1"/>
</dbReference>
<feature type="domain" description="Response regulatory" evidence="12">
    <location>
        <begin position="3"/>
        <end position="120"/>
    </location>
</feature>
<dbReference type="Proteomes" id="UP000640335">
    <property type="component" value="Unassembled WGS sequence"/>
</dbReference>
<dbReference type="Pfam" id="PF12833">
    <property type="entry name" value="HTH_18"/>
    <property type="match status" value="1"/>
</dbReference>
<evidence type="ECO:0000256" key="6">
    <source>
        <dbReference type="ARBA" id="ARBA00023015"/>
    </source>
</evidence>
<dbReference type="SMART" id="SM00448">
    <property type="entry name" value="REC"/>
    <property type="match status" value="1"/>
</dbReference>
<evidence type="ECO:0000313" key="14">
    <source>
        <dbReference type="Proteomes" id="UP000640335"/>
    </source>
</evidence>
<evidence type="ECO:0000256" key="8">
    <source>
        <dbReference type="ARBA" id="ARBA00023163"/>
    </source>
</evidence>
<dbReference type="InterPro" id="IPR001789">
    <property type="entry name" value="Sig_transdc_resp-reg_receiver"/>
</dbReference>
<protein>
    <recommendedName>
        <fullName evidence="2">Stage 0 sporulation protein A homolog</fullName>
    </recommendedName>
</protein>
<evidence type="ECO:0000256" key="7">
    <source>
        <dbReference type="ARBA" id="ARBA00023125"/>
    </source>
</evidence>
<evidence type="ECO:0000256" key="9">
    <source>
        <dbReference type="ARBA" id="ARBA00024867"/>
    </source>
</evidence>
<comment type="caution">
    <text evidence="13">The sequence shown here is derived from an EMBL/GenBank/DDBJ whole genome shotgun (WGS) entry which is preliminary data.</text>
</comment>
<dbReference type="EMBL" id="JACSQZ010000013">
    <property type="protein sequence ID" value="MBD7914600.1"/>
    <property type="molecule type" value="Genomic_DNA"/>
</dbReference>
<dbReference type="Pfam" id="PF00072">
    <property type="entry name" value="Response_reg"/>
    <property type="match status" value="1"/>
</dbReference>
<organism evidence="13 14">
    <name type="scientific">Clostridium gallinarum</name>
    <dbReference type="NCBI Taxonomy" id="2762246"/>
    <lineage>
        <taxon>Bacteria</taxon>
        <taxon>Bacillati</taxon>
        <taxon>Bacillota</taxon>
        <taxon>Clostridia</taxon>
        <taxon>Eubacteriales</taxon>
        <taxon>Clostridiaceae</taxon>
        <taxon>Clostridium</taxon>
    </lineage>
</organism>
<sequence length="403" mass="46993">MIKVLIADDEPRIRRGIRNIINWEEEGFKLIGEAEDGEEALFIAKEKKPDILLLDICMPFINGIQLIEELNNILYNPVVIIISGHDEFNYAQAALRLKVFDYILKPIDRNNLRNLILKAKEEVISRIKLNERESFKDMVLENNLSYLKEEFFKAWLNGKLDKNELKIRMENLKIHYSDNMGLILIKISEKNFVGIVNKNERELISYGIINLSNEFMSSFTDLYVFRYSSTRVVILCNVESIIIWKKALSDLEEKISSLFKIDIIVENSLLNKNPMEIKEVFSKLKNNVLEKSKKTPIVLEVEKYIKKNYGDEKLSIEKLSNKLGISQTYLTRLLKKELGMNFIDYLTHVRIQNAIELMKDPSIKIYEIASLVGYNTQHYFSNVFKKNVGMAPNDYRVGMNNEE</sequence>
<feature type="modified residue" description="4-aspartylphosphate" evidence="10">
    <location>
        <position position="55"/>
    </location>
</feature>
<evidence type="ECO:0000256" key="5">
    <source>
        <dbReference type="ARBA" id="ARBA00023012"/>
    </source>
</evidence>
<feature type="domain" description="HTH araC/xylS-type" evidence="11">
    <location>
        <begin position="299"/>
        <end position="398"/>
    </location>
</feature>
<name>A0ABR8Q2F4_9CLOT</name>
<gene>
    <name evidence="13" type="ORF">H9660_05530</name>
</gene>
<dbReference type="InterPro" id="IPR018060">
    <property type="entry name" value="HTH_AraC"/>
</dbReference>
<accession>A0ABR8Q2F4</accession>
<evidence type="ECO:0000259" key="12">
    <source>
        <dbReference type="PROSITE" id="PS50110"/>
    </source>
</evidence>
<evidence type="ECO:0000256" key="2">
    <source>
        <dbReference type="ARBA" id="ARBA00018672"/>
    </source>
</evidence>
<reference evidence="13 14" key="1">
    <citation type="submission" date="2020-08" db="EMBL/GenBank/DDBJ databases">
        <title>A Genomic Blueprint of the Chicken Gut Microbiome.</title>
        <authorList>
            <person name="Gilroy R."/>
            <person name="Ravi A."/>
            <person name="Getino M."/>
            <person name="Pursley I."/>
            <person name="Horton D.L."/>
            <person name="Alikhan N.-F."/>
            <person name="Baker D."/>
            <person name="Gharbi K."/>
            <person name="Hall N."/>
            <person name="Watson M."/>
            <person name="Adriaenssens E.M."/>
            <person name="Foster-Nyarko E."/>
            <person name="Jarju S."/>
            <person name="Secka A."/>
            <person name="Antonio M."/>
            <person name="Oren A."/>
            <person name="Chaudhuri R."/>
            <person name="La Ragione R.M."/>
            <person name="Hildebrand F."/>
            <person name="Pallen M.J."/>
        </authorList>
    </citation>
    <scope>NUCLEOTIDE SEQUENCE [LARGE SCALE GENOMIC DNA]</scope>
    <source>
        <strain evidence="13 14">Sa3CUN1</strain>
    </source>
</reference>
<evidence type="ECO:0000256" key="3">
    <source>
        <dbReference type="ARBA" id="ARBA00022490"/>
    </source>
</evidence>
<comment type="function">
    <text evidence="9">May play the central regulatory role in sporulation. It may be an element of the effector pathway responsible for the activation of sporulation genes in response to nutritional stress. Spo0A may act in concert with spo0H (a sigma factor) to control the expression of some genes that are critical to the sporulation process.</text>
</comment>
<keyword evidence="3" id="KW-0963">Cytoplasm</keyword>
<dbReference type="Gene3D" id="1.10.10.60">
    <property type="entry name" value="Homeodomain-like"/>
    <property type="match status" value="2"/>
</dbReference>
<evidence type="ECO:0000259" key="11">
    <source>
        <dbReference type="PROSITE" id="PS01124"/>
    </source>
</evidence>
<keyword evidence="5" id="KW-0902">Two-component regulatory system</keyword>
<dbReference type="PROSITE" id="PS01124">
    <property type="entry name" value="HTH_ARAC_FAMILY_2"/>
    <property type="match status" value="1"/>
</dbReference>
<keyword evidence="7" id="KW-0238">DNA-binding</keyword>
<dbReference type="PROSITE" id="PS50110">
    <property type="entry name" value="RESPONSE_REGULATORY"/>
    <property type="match status" value="1"/>
</dbReference>